<dbReference type="NCBIfam" id="TIGR00251">
    <property type="entry name" value="DUF167 family protein"/>
    <property type="match status" value="1"/>
</dbReference>
<dbReference type="Proteomes" id="UP000315724">
    <property type="component" value="Chromosome"/>
</dbReference>
<sequence>MTLNIQTHENDALLLPIQALPGSRRNGIIGEHDGHLKVAVTQVPEKGKANKAIIKLLSKELQLSKSQLMIVSGETNSRKKLRITGISSEQLLERLKKFLNR</sequence>
<dbReference type="Gene3D" id="3.30.1200.10">
    <property type="entry name" value="YggU-like"/>
    <property type="match status" value="1"/>
</dbReference>
<dbReference type="AlphaFoldDB" id="A0A517QHZ3"/>
<dbReference type="PANTHER" id="PTHR13420:SF7">
    <property type="entry name" value="UPF0235 PROTEIN C15ORF40"/>
    <property type="match status" value="1"/>
</dbReference>
<dbReference type="GO" id="GO:0005737">
    <property type="term" value="C:cytoplasm"/>
    <property type="evidence" value="ECO:0007669"/>
    <property type="project" value="TreeGrafter"/>
</dbReference>
<dbReference type="EMBL" id="CP036267">
    <property type="protein sequence ID" value="QDT31263.1"/>
    <property type="molecule type" value="Genomic_DNA"/>
</dbReference>
<dbReference type="HAMAP" id="MF_00634">
    <property type="entry name" value="UPF0235"/>
    <property type="match status" value="1"/>
</dbReference>
<dbReference type="SUPFAM" id="SSF69786">
    <property type="entry name" value="YggU-like"/>
    <property type="match status" value="1"/>
</dbReference>
<dbReference type="InterPro" id="IPR003746">
    <property type="entry name" value="DUF167"/>
</dbReference>
<keyword evidence="4" id="KW-1185">Reference proteome</keyword>
<organism evidence="3 4">
    <name type="scientific">Thalassoglobus polymorphus</name>
    <dbReference type="NCBI Taxonomy" id="2527994"/>
    <lineage>
        <taxon>Bacteria</taxon>
        <taxon>Pseudomonadati</taxon>
        <taxon>Planctomycetota</taxon>
        <taxon>Planctomycetia</taxon>
        <taxon>Planctomycetales</taxon>
        <taxon>Planctomycetaceae</taxon>
        <taxon>Thalassoglobus</taxon>
    </lineage>
</organism>
<proteinExistence type="inferred from homology"/>
<gene>
    <name evidence="3" type="ORF">Mal48_04960</name>
</gene>
<evidence type="ECO:0000256" key="1">
    <source>
        <dbReference type="ARBA" id="ARBA00010364"/>
    </source>
</evidence>
<comment type="similarity">
    <text evidence="1 2">Belongs to the UPF0235 family.</text>
</comment>
<accession>A0A517QHZ3</accession>
<dbReference type="PANTHER" id="PTHR13420">
    <property type="entry name" value="UPF0235 PROTEIN C15ORF40"/>
    <property type="match status" value="1"/>
</dbReference>
<dbReference type="KEGG" id="tpol:Mal48_04960"/>
<dbReference type="InterPro" id="IPR036591">
    <property type="entry name" value="YggU-like_sf"/>
</dbReference>
<dbReference type="OrthoDB" id="290224at2"/>
<protein>
    <recommendedName>
        <fullName evidence="2">UPF0235 protein Mal48_04960</fullName>
    </recommendedName>
</protein>
<name>A0A517QHZ3_9PLAN</name>
<evidence type="ECO:0000313" key="4">
    <source>
        <dbReference type="Proteomes" id="UP000315724"/>
    </source>
</evidence>
<reference evidence="3 4" key="1">
    <citation type="submission" date="2019-02" db="EMBL/GenBank/DDBJ databases">
        <title>Deep-cultivation of Planctomycetes and their phenomic and genomic characterization uncovers novel biology.</title>
        <authorList>
            <person name="Wiegand S."/>
            <person name="Jogler M."/>
            <person name="Boedeker C."/>
            <person name="Pinto D."/>
            <person name="Vollmers J."/>
            <person name="Rivas-Marin E."/>
            <person name="Kohn T."/>
            <person name="Peeters S.H."/>
            <person name="Heuer A."/>
            <person name="Rast P."/>
            <person name="Oberbeckmann S."/>
            <person name="Bunk B."/>
            <person name="Jeske O."/>
            <person name="Meyerdierks A."/>
            <person name="Storesund J.E."/>
            <person name="Kallscheuer N."/>
            <person name="Luecker S."/>
            <person name="Lage O.M."/>
            <person name="Pohl T."/>
            <person name="Merkel B.J."/>
            <person name="Hornburger P."/>
            <person name="Mueller R.-W."/>
            <person name="Bruemmer F."/>
            <person name="Labrenz M."/>
            <person name="Spormann A.M."/>
            <person name="Op den Camp H."/>
            <person name="Overmann J."/>
            <person name="Amann R."/>
            <person name="Jetten M.S.M."/>
            <person name="Mascher T."/>
            <person name="Medema M.H."/>
            <person name="Devos D.P."/>
            <person name="Kaster A.-K."/>
            <person name="Ovreas L."/>
            <person name="Rohde M."/>
            <person name="Galperin M.Y."/>
            <person name="Jogler C."/>
        </authorList>
    </citation>
    <scope>NUCLEOTIDE SEQUENCE [LARGE SCALE GENOMIC DNA]</scope>
    <source>
        <strain evidence="3 4">Mal48</strain>
    </source>
</reference>
<dbReference type="SMART" id="SM01152">
    <property type="entry name" value="DUF167"/>
    <property type="match status" value="1"/>
</dbReference>
<dbReference type="Pfam" id="PF02594">
    <property type="entry name" value="DUF167"/>
    <property type="match status" value="1"/>
</dbReference>
<evidence type="ECO:0000313" key="3">
    <source>
        <dbReference type="EMBL" id="QDT31263.1"/>
    </source>
</evidence>
<dbReference type="RefSeq" id="WP_145195710.1">
    <property type="nucleotide sequence ID" value="NZ_CP036267.1"/>
</dbReference>
<evidence type="ECO:0000256" key="2">
    <source>
        <dbReference type="HAMAP-Rule" id="MF_00634"/>
    </source>
</evidence>